<comment type="caution">
    <text evidence="2">The sequence shown here is derived from an EMBL/GenBank/DDBJ whole genome shotgun (WGS) entry which is preliminary data.</text>
</comment>
<feature type="region of interest" description="Disordered" evidence="1">
    <location>
        <begin position="1"/>
        <end position="39"/>
    </location>
</feature>
<feature type="compositionally biased region" description="Basic and acidic residues" evidence="1">
    <location>
        <begin position="1"/>
        <end position="30"/>
    </location>
</feature>
<keyword evidence="3" id="KW-1185">Reference proteome</keyword>
<evidence type="ECO:0000256" key="1">
    <source>
        <dbReference type="SAM" id="MobiDB-lite"/>
    </source>
</evidence>
<accession>A0A822ZP28</accession>
<evidence type="ECO:0000313" key="3">
    <source>
        <dbReference type="Proteomes" id="UP000607653"/>
    </source>
</evidence>
<dbReference type="AlphaFoldDB" id="A0A822ZP28"/>
<dbReference type="Proteomes" id="UP000607653">
    <property type="component" value="Unassembled WGS sequence"/>
</dbReference>
<organism evidence="2 3">
    <name type="scientific">Nelumbo nucifera</name>
    <name type="common">Sacred lotus</name>
    <dbReference type="NCBI Taxonomy" id="4432"/>
    <lineage>
        <taxon>Eukaryota</taxon>
        <taxon>Viridiplantae</taxon>
        <taxon>Streptophyta</taxon>
        <taxon>Embryophyta</taxon>
        <taxon>Tracheophyta</taxon>
        <taxon>Spermatophyta</taxon>
        <taxon>Magnoliopsida</taxon>
        <taxon>Proteales</taxon>
        <taxon>Nelumbonaceae</taxon>
        <taxon>Nelumbo</taxon>
    </lineage>
</organism>
<evidence type="ECO:0000313" key="2">
    <source>
        <dbReference type="EMBL" id="DAD45119.1"/>
    </source>
</evidence>
<reference evidence="2 3" key="1">
    <citation type="journal article" date="2020" name="Mol. Biol. Evol.">
        <title>Distinct Expression and Methylation Patterns for Genes with Different Fates following a Single Whole-Genome Duplication in Flowering Plants.</title>
        <authorList>
            <person name="Shi T."/>
            <person name="Rahmani R.S."/>
            <person name="Gugger P.F."/>
            <person name="Wang M."/>
            <person name="Li H."/>
            <person name="Zhang Y."/>
            <person name="Li Z."/>
            <person name="Wang Q."/>
            <person name="Van de Peer Y."/>
            <person name="Marchal K."/>
            <person name="Chen J."/>
        </authorList>
    </citation>
    <scope>NUCLEOTIDE SEQUENCE [LARGE SCALE GENOMIC DNA]</scope>
    <source>
        <tissue evidence="2">Leaf</tissue>
    </source>
</reference>
<proteinExistence type="predicted"/>
<sequence>MWKHIEMQTHLKMTKKDTQGKGEDAQENTKGKNLFLMHR</sequence>
<dbReference type="EMBL" id="DUZY01000007">
    <property type="protein sequence ID" value="DAD45119.1"/>
    <property type="molecule type" value="Genomic_DNA"/>
</dbReference>
<name>A0A822ZP28_NELNU</name>
<protein>
    <submittedName>
        <fullName evidence="2">Uncharacterized protein</fullName>
    </submittedName>
</protein>
<gene>
    <name evidence="2" type="ORF">HUJ06_003349</name>
</gene>